<keyword evidence="4" id="KW-0804">Transcription</keyword>
<evidence type="ECO:0000256" key="5">
    <source>
        <dbReference type="ARBA" id="ARBA00023242"/>
    </source>
</evidence>
<dbReference type="PROSITE" id="PS00463">
    <property type="entry name" value="ZN2_CY6_FUNGAL_1"/>
    <property type="match status" value="1"/>
</dbReference>
<accession>A0AAD9YTC7</accession>
<dbReference type="GO" id="GO:0000981">
    <property type="term" value="F:DNA-binding transcription factor activity, RNA polymerase II-specific"/>
    <property type="evidence" value="ECO:0007669"/>
    <property type="project" value="InterPro"/>
</dbReference>
<reference evidence="8" key="1">
    <citation type="submission" date="2023-02" db="EMBL/GenBank/DDBJ databases">
        <title>Colletotrichum kahawae CIFC_Que2 genome sequencing and assembly.</title>
        <authorList>
            <person name="Baroncelli R."/>
        </authorList>
    </citation>
    <scope>NUCLEOTIDE SEQUENCE</scope>
    <source>
        <strain evidence="8">CIFC_Que2</strain>
    </source>
</reference>
<feature type="domain" description="Zn(2)-C6 fungal-type" evidence="7">
    <location>
        <begin position="9"/>
        <end position="39"/>
    </location>
</feature>
<gene>
    <name evidence="8" type="ORF">CKAH01_11686</name>
</gene>
<dbReference type="InterPro" id="IPR036864">
    <property type="entry name" value="Zn2-C6_fun-type_DNA-bd_sf"/>
</dbReference>
<evidence type="ECO:0000256" key="1">
    <source>
        <dbReference type="ARBA" id="ARBA00022723"/>
    </source>
</evidence>
<dbReference type="InterPro" id="IPR001138">
    <property type="entry name" value="Zn2Cys6_DnaBD"/>
</dbReference>
<sequence>MTRISKQKACIACTESKRRCDKGLPSCSRCDDRDVDCRYPVTKRRRPWPHETVGLSGTAVPSAAAVTTPDFFSLDAGPLSIGLGNTPWIDFGSLPDVNTAQPAAAPVLPQASAPPPQQTPNTTASDTDRDPVARDIARSKWFLALSTWRIDHLPTPPRNIYPTSVLTNFTRGLQAWVHRWVLHGHNPFIHRSMYAEGNFFPSCLQDAFTSASMYHHKTPQNEAFVHRILDERVAAMMASQPVTDETSLSVPLLETRDHLARVQALFVYTVLRLFDGSISQRAAAEVHLPTLSLWSRQLWDSASLDANALSENLVPISKYCNDMSARRNNPQDEDDTYDSDLSTYNLWVLSESVRRTWLIVTCTVGVYATLKGSWSECPGGALFTARAGLWDAPSAPRWASLCRELAAENKDAYERLTREETRSGGGGVGGTCCDGTFFVPSFHSEGLFRNAAAADVDEFARHLFTIIWGLDRVESWALKTASAGEVCVTY</sequence>
<name>A0AAD9YTC7_COLKA</name>
<dbReference type="Gene3D" id="4.10.240.10">
    <property type="entry name" value="Zn(2)-C6 fungal-type DNA-binding domain"/>
    <property type="match status" value="1"/>
</dbReference>
<dbReference type="SMART" id="SM00066">
    <property type="entry name" value="GAL4"/>
    <property type="match status" value="1"/>
</dbReference>
<dbReference type="AlphaFoldDB" id="A0AAD9YTC7"/>
<evidence type="ECO:0000256" key="3">
    <source>
        <dbReference type="ARBA" id="ARBA00023015"/>
    </source>
</evidence>
<dbReference type="Proteomes" id="UP001281614">
    <property type="component" value="Unassembled WGS sequence"/>
</dbReference>
<dbReference type="PROSITE" id="PS50048">
    <property type="entry name" value="ZN2_CY6_FUNGAL_2"/>
    <property type="match status" value="1"/>
</dbReference>
<evidence type="ECO:0000256" key="4">
    <source>
        <dbReference type="ARBA" id="ARBA00023163"/>
    </source>
</evidence>
<feature type="region of interest" description="Disordered" evidence="6">
    <location>
        <begin position="107"/>
        <end position="130"/>
    </location>
</feature>
<keyword evidence="9" id="KW-1185">Reference proteome</keyword>
<dbReference type="CDD" id="cd00067">
    <property type="entry name" value="GAL4"/>
    <property type="match status" value="1"/>
</dbReference>
<dbReference type="PANTHER" id="PTHR47660">
    <property type="entry name" value="TRANSCRIPTION FACTOR WITH C2H2 AND ZN(2)-CYS(6) DNA BINDING DOMAIN (EUROFUNG)-RELATED-RELATED"/>
    <property type="match status" value="1"/>
</dbReference>
<dbReference type="Pfam" id="PF00172">
    <property type="entry name" value="Zn_clus"/>
    <property type="match status" value="1"/>
</dbReference>
<keyword evidence="3" id="KW-0805">Transcription regulation</keyword>
<dbReference type="SUPFAM" id="SSF57701">
    <property type="entry name" value="Zn2/Cys6 DNA-binding domain"/>
    <property type="match status" value="1"/>
</dbReference>
<keyword evidence="5" id="KW-0539">Nucleus</keyword>
<organism evidence="8 9">
    <name type="scientific">Colletotrichum kahawae</name>
    <name type="common">Coffee berry disease fungus</name>
    <dbReference type="NCBI Taxonomy" id="34407"/>
    <lineage>
        <taxon>Eukaryota</taxon>
        <taxon>Fungi</taxon>
        <taxon>Dikarya</taxon>
        <taxon>Ascomycota</taxon>
        <taxon>Pezizomycotina</taxon>
        <taxon>Sordariomycetes</taxon>
        <taxon>Hypocreomycetidae</taxon>
        <taxon>Glomerellales</taxon>
        <taxon>Glomerellaceae</taxon>
        <taxon>Colletotrichum</taxon>
        <taxon>Colletotrichum gloeosporioides species complex</taxon>
    </lineage>
</organism>
<evidence type="ECO:0000256" key="6">
    <source>
        <dbReference type="SAM" id="MobiDB-lite"/>
    </source>
</evidence>
<dbReference type="PRINTS" id="PR00755">
    <property type="entry name" value="AFLATOXINBRP"/>
</dbReference>
<evidence type="ECO:0000259" key="7">
    <source>
        <dbReference type="PROSITE" id="PS50048"/>
    </source>
</evidence>
<comment type="caution">
    <text evidence="8">The sequence shown here is derived from an EMBL/GenBank/DDBJ whole genome shotgun (WGS) entry which is preliminary data.</text>
</comment>
<keyword evidence="1" id="KW-0479">Metal-binding</keyword>
<dbReference type="GO" id="GO:0008270">
    <property type="term" value="F:zinc ion binding"/>
    <property type="evidence" value="ECO:0007669"/>
    <property type="project" value="InterPro"/>
</dbReference>
<evidence type="ECO:0000313" key="9">
    <source>
        <dbReference type="Proteomes" id="UP001281614"/>
    </source>
</evidence>
<dbReference type="EMBL" id="VYYT01000010">
    <property type="protein sequence ID" value="KAK2778612.1"/>
    <property type="molecule type" value="Genomic_DNA"/>
</dbReference>
<proteinExistence type="predicted"/>
<keyword evidence="2" id="KW-0862">Zinc</keyword>
<protein>
    <submittedName>
        <fullName evidence="8">RNA polymerase ii mediator complex component</fullName>
    </submittedName>
</protein>
<evidence type="ECO:0000313" key="8">
    <source>
        <dbReference type="EMBL" id="KAK2778612.1"/>
    </source>
</evidence>
<dbReference type="PANTHER" id="PTHR47660:SF2">
    <property type="entry name" value="TRANSCRIPTION FACTOR WITH C2H2 AND ZN(2)-CYS(6) DNA BINDING DOMAIN (EUROFUNG)"/>
    <property type="match status" value="1"/>
</dbReference>
<evidence type="ECO:0000256" key="2">
    <source>
        <dbReference type="ARBA" id="ARBA00022833"/>
    </source>
</evidence>